<feature type="region of interest" description="Disordered" evidence="4">
    <location>
        <begin position="69"/>
        <end position="118"/>
    </location>
</feature>
<evidence type="ECO:0000256" key="1">
    <source>
        <dbReference type="ARBA" id="ARBA00023015"/>
    </source>
</evidence>
<dbReference type="EMBL" id="BSYO01000032">
    <property type="protein sequence ID" value="GMH26859.1"/>
    <property type="molecule type" value="Genomic_DNA"/>
</dbReference>
<feature type="region of interest" description="Leucine repeat I (LRI)" evidence="3">
    <location>
        <begin position="171"/>
        <end position="231"/>
    </location>
</feature>
<comment type="caution">
    <text evidence="5">The sequence shown here is derived from an EMBL/GenBank/DDBJ whole genome shotgun (WGS) entry which is preliminary data.</text>
</comment>
<keyword evidence="6" id="KW-1185">Reference proteome</keyword>
<evidence type="ECO:0000313" key="5">
    <source>
        <dbReference type="EMBL" id="GMH26859.1"/>
    </source>
</evidence>
<name>A0AAD3TCS2_NEPGR</name>
<keyword evidence="1" id="KW-0805">Transcription regulation</keyword>
<keyword evidence="2" id="KW-0804">Transcription</keyword>
<dbReference type="AlphaFoldDB" id="A0AAD3TCS2"/>
<proteinExistence type="inferred from homology"/>
<organism evidence="5 6">
    <name type="scientific">Nepenthes gracilis</name>
    <name type="common">Slender pitcher plant</name>
    <dbReference type="NCBI Taxonomy" id="150966"/>
    <lineage>
        <taxon>Eukaryota</taxon>
        <taxon>Viridiplantae</taxon>
        <taxon>Streptophyta</taxon>
        <taxon>Embryophyta</taxon>
        <taxon>Tracheophyta</taxon>
        <taxon>Spermatophyta</taxon>
        <taxon>Magnoliopsida</taxon>
        <taxon>eudicotyledons</taxon>
        <taxon>Gunneridae</taxon>
        <taxon>Pentapetalae</taxon>
        <taxon>Caryophyllales</taxon>
        <taxon>Nepenthaceae</taxon>
        <taxon>Nepenthes</taxon>
    </lineage>
</organism>
<dbReference type="InterPro" id="IPR005202">
    <property type="entry name" value="TF_GRAS"/>
</dbReference>
<feature type="region of interest" description="Leucine repeat II (LRII)" evidence="3">
    <location>
        <begin position="331"/>
        <end position="363"/>
    </location>
</feature>
<feature type="short sequence motif" description="VHIID" evidence="3">
    <location>
        <begin position="281"/>
        <end position="285"/>
    </location>
</feature>
<comment type="similarity">
    <text evidence="3">Belongs to the GRAS family.</text>
</comment>
<evidence type="ECO:0000313" key="6">
    <source>
        <dbReference type="Proteomes" id="UP001279734"/>
    </source>
</evidence>
<dbReference type="Proteomes" id="UP001279734">
    <property type="component" value="Unassembled WGS sequence"/>
</dbReference>
<reference evidence="5" key="1">
    <citation type="submission" date="2023-05" db="EMBL/GenBank/DDBJ databases">
        <title>Nepenthes gracilis genome sequencing.</title>
        <authorList>
            <person name="Fukushima K."/>
        </authorList>
    </citation>
    <scope>NUCLEOTIDE SEQUENCE</scope>
    <source>
        <strain evidence="5">SING2019-196</strain>
    </source>
</reference>
<protein>
    <recommendedName>
        <fullName evidence="7">Scarecrow-like protein 13</fullName>
    </recommendedName>
</protein>
<feature type="region of interest" description="SAW" evidence="3">
    <location>
        <begin position="469"/>
        <end position="543"/>
    </location>
</feature>
<evidence type="ECO:0000256" key="4">
    <source>
        <dbReference type="SAM" id="MobiDB-lite"/>
    </source>
</evidence>
<evidence type="ECO:0000256" key="2">
    <source>
        <dbReference type="ARBA" id="ARBA00023163"/>
    </source>
</evidence>
<comment type="caution">
    <text evidence="3">Lacks conserved residue(s) required for the propagation of feature annotation.</text>
</comment>
<feature type="compositionally biased region" description="Low complexity" evidence="4">
    <location>
        <begin position="72"/>
        <end position="90"/>
    </location>
</feature>
<dbReference type="Pfam" id="PF03514">
    <property type="entry name" value="GRAS"/>
    <property type="match status" value="1"/>
</dbReference>
<gene>
    <name evidence="5" type="ORF">Nepgr_028702</name>
</gene>
<feature type="region of interest" description="VHIID" evidence="3">
    <location>
        <begin position="250"/>
        <end position="315"/>
    </location>
</feature>
<evidence type="ECO:0008006" key="7">
    <source>
        <dbReference type="Google" id="ProtNLM"/>
    </source>
</evidence>
<accession>A0AAD3TCS2</accession>
<feature type="compositionally biased region" description="Polar residues" evidence="4">
    <location>
        <begin position="91"/>
        <end position="109"/>
    </location>
</feature>
<sequence>MEGNVGRVHRLYNQPASEMSPPYWSSSFHILENVGCPGNVTQGTDISIQAYDKQYFTLESSPATAQYVAHESPSALSTSSNRSNFSPPRSQTYISDPQRSFDNTSCSPVSGSSGGVDDYELRNKLREMEISLLGPESGTMDPEFCQFNGGGFHDVSPSERWDRMMEMLSGLDVKQVLILCARAVSEDDLSMASSLMDVLGKMVSISGVPIERLAAYMLEGLRARLEYSGYTIYKKLRCEQPTSKELLSYMHILYEICPYYRFAYMSSNVAIQEAMENEGRIHIIDFQIAMGTQWMSFIQSLAKRPCGPPMVRITGVDDSHSAYARGGSLNIVGERLSAVAKSCGVPFEFHAAAMSGCLVSRDNLGLRPGEAVSVNFPFMLHHMPDESVSTVNHRDRLLRLVKSLSPKIMVLVEQESNTNTTSFFNRFIETLDYYTAMFESVDVCRPRDDKQRINAEQHCLARDIVNMIACEGEQRVERHELLSKWKARLTMAGFKQCPLSSSVGDAIRDLMRNYHENYRLEERDGALYLGWKQRDLATSSAWR</sequence>
<dbReference type="PROSITE" id="PS50985">
    <property type="entry name" value="GRAS"/>
    <property type="match status" value="1"/>
</dbReference>
<dbReference type="PANTHER" id="PTHR31636">
    <property type="entry name" value="OSJNBA0084A10.13 PROTEIN-RELATED"/>
    <property type="match status" value="1"/>
</dbReference>
<evidence type="ECO:0000256" key="3">
    <source>
        <dbReference type="PROSITE-ProRule" id="PRU01191"/>
    </source>
</evidence>